<accession>A0A5F2BVG2</accession>
<dbReference type="Proteomes" id="UP000297832">
    <property type="component" value="Unassembled WGS sequence"/>
</dbReference>
<gene>
    <name evidence="2" type="ORF">EHQ81_02400</name>
    <name evidence="1" type="ORF">EHQ82_20215</name>
</gene>
<evidence type="ECO:0000313" key="3">
    <source>
        <dbReference type="Proteomes" id="UP000297832"/>
    </source>
</evidence>
<proteinExistence type="predicted"/>
<reference evidence="2 3" key="2">
    <citation type="journal article" date="2019" name="PLoS Negl. Trop. Dis.">
        <title>Revisiting the worldwide diversity of Leptospira species in the environment.</title>
        <authorList>
            <person name="Vincent A.T."/>
            <person name="Schiettekatte O."/>
            <person name="Bourhy P."/>
            <person name="Veyrier F.J."/>
            <person name="Picardeau M."/>
        </authorList>
    </citation>
    <scope>NUCLEOTIDE SEQUENCE [LARGE SCALE GENOMIC DNA]</scope>
    <source>
        <strain evidence="2 3">201702405</strain>
        <strain evidence="1">201702406</strain>
    </source>
</reference>
<dbReference type="RefSeq" id="WP_135629113.1">
    <property type="nucleotide sequence ID" value="NZ_RQGU01000161.1"/>
</dbReference>
<dbReference type="EMBL" id="RQGU01000161">
    <property type="protein sequence ID" value="TGM11875.1"/>
    <property type="molecule type" value="Genomic_DNA"/>
</dbReference>
<evidence type="ECO:0000313" key="4">
    <source>
        <dbReference type="Proteomes" id="UP000298057"/>
    </source>
</evidence>
<organism evidence="2 3">
    <name type="scientific">Leptospira selangorensis</name>
    <dbReference type="NCBI Taxonomy" id="2484982"/>
    <lineage>
        <taxon>Bacteria</taxon>
        <taxon>Pseudomonadati</taxon>
        <taxon>Spirochaetota</taxon>
        <taxon>Spirochaetia</taxon>
        <taxon>Leptospirales</taxon>
        <taxon>Leptospiraceae</taxon>
        <taxon>Leptospira</taxon>
    </lineage>
</organism>
<evidence type="ECO:0000313" key="1">
    <source>
        <dbReference type="EMBL" id="TGM11875.1"/>
    </source>
</evidence>
<dbReference type="AlphaFoldDB" id="A0A5F2BVG2"/>
<name>A0A5F2BVG2_9LEPT</name>
<dbReference type="Pfam" id="PF05973">
    <property type="entry name" value="Gp49"/>
    <property type="match status" value="1"/>
</dbReference>
<evidence type="ECO:0000313" key="2">
    <source>
        <dbReference type="EMBL" id="TGM15266.1"/>
    </source>
</evidence>
<keyword evidence="4" id="KW-1185">Reference proteome</keyword>
<sequence length="116" mass="13855">MNRIEFFKTESGRYPVEEFLDSQPAKIAQKIIWVLKIIGEGEIISKEFFKKMSGSDEIWECRIDYGSNAYRIFGFWAARNTLILTNGFQKKTQKTPNKEIERAEKYRKNYFNRLNR</sequence>
<dbReference type="EMBL" id="RQGV01000005">
    <property type="protein sequence ID" value="TGM15266.1"/>
    <property type="molecule type" value="Genomic_DNA"/>
</dbReference>
<reference evidence="1" key="1">
    <citation type="submission" date="2018-10" db="EMBL/GenBank/DDBJ databases">
        <authorList>
            <person name="Vincent A.T."/>
            <person name="Schiettekatte O."/>
            <person name="Bourhy P."/>
            <person name="Veyrier F.J."/>
            <person name="Picardeau M."/>
        </authorList>
    </citation>
    <scope>NUCLEOTIDE SEQUENCE</scope>
    <source>
        <strain evidence="1">201702406</strain>
    </source>
</reference>
<dbReference type="InterPro" id="IPR009241">
    <property type="entry name" value="HigB-like"/>
</dbReference>
<dbReference type="Proteomes" id="UP000298057">
    <property type="component" value="Unassembled WGS sequence"/>
</dbReference>
<comment type="caution">
    <text evidence="2">The sequence shown here is derived from an EMBL/GenBank/DDBJ whole genome shotgun (WGS) entry which is preliminary data.</text>
</comment>
<protein>
    <submittedName>
        <fullName evidence="2">Type II toxin-antitoxin system RelE/ParE family toxin</fullName>
    </submittedName>
</protein>